<protein>
    <submittedName>
        <fullName evidence="1">Uncharacterized protein</fullName>
    </submittedName>
</protein>
<dbReference type="EMBL" id="JAUTBK010000003">
    <property type="protein sequence ID" value="MDQ1210672.1"/>
    <property type="molecule type" value="Genomic_DNA"/>
</dbReference>
<proteinExistence type="predicted"/>
<dbReference type="Proteomes" id="UP001233360">
    <property type="component" value="Unassembled WGS sequence"/>
</dbReference>
<gene>
    <name evidence="1" type="ORF">QE380_003691</name>
</gene>
<name>A0ABU0V1J7_ACIBI</name>
<dbReference type="RefSeq" id="WP_307005608.1">
    <property type="nucleotide sequence ID" value="NZ_JAUTBK010000003.1"/>
</dbReference>
<evidence type="ECO:0000313" key="1">
    <source>
        <dbReference type="EMBL" id="MDQ1210672.1"/>
    </source>
</evidence>
<reference evidence="1 2" key="1">
    <citation type="submission" date="2023-07" db="EMBL/GenBank/DDBJ databases">
        <title>Functional and genomic diversity of the sorghum phyllosphere microbiome.</title>
        <authorList>
            <person name="Shade A."/>
        </authorList>
    </citation>
    <scope>NUCLEOTIDE SEQUENCE [LARGE SCALE GENOMIC DNA]</scope>
    <source>
        <strain evidence="1 2">SORGH_AS_0887</strain>
    </source>
</reference>
<accession>A0ABU0V1J7</accession>
<comment type="caution">
    <text evidence="1">The sequence shown here is derived from an EMBL/GenBank/DDBJ whole genome shotgun (WGS) entry which is preliminary data.</text>
</comment>
<keyword evidence="2" id="KW-1185">Reference proteome</keyword>
<sequence>MMFISIEKDNLIYESEYYIEENQVVVIGNRGQEAIDINGMKVEQAAKAGLRNLIRKKLIDPIDKSPK</sequence>
<organism evidence="1 2">
    <name type="scientific">Acinetobacter baylyi</name>
    <dbReference type="NCBI Taxonomy" id="202950"/>
    <lineage>
        <taxon>Bacteria</taxon>
        <taxon>Pseudomonadati</taxon>
        <taxon>Pseudomonadota</taxon>
        <taxon>Gammaproteobacteria</taxon>
        <taxon>Moraxellales</taxon>
        <taxon>Moraxellaceae</taxon>
        <taxon>Acinetobacter</taxon>
    </lineage>
</organism>
<evidence type="ECO:0000313" key="2">
    <source>
        <dbReference type="Proteomes" id="UP001233360"/>
    </source>
</evidence>